<proteinExistence type="predicted"/>
<sequence>MGLNKFASFFQNHNTNKDLMLVNNVNNKKRISRSIIADDQNGIIGSNQSTCYSELDLYRSPGIRCKKFGIWGSFRVPKKFKGKVGRCDRLLLLIEV</sequence>
<dbReference type="InParanoid" id="A0A7R8UFK4"/>
<reference evidence="1 2" key="1">
    <citation type="submission" date="2020-11" db="EMBL/GenBank/DDBJ databases">
        <authorList>
            <person name="Wallbank WR R."/>
            <person name="Pardo Diaz C."/>
            <person name="Kozak K."/>
            <person name="Martin S."/>
            <person name="Jiggins C."/>
            <person name="Moest M."/>
            <person name="Warren A I."/>
            <person name="Generalovic N T."/>
            <person name="Byers J.R.P. K."/>
            <person name="Montejo-Kovacevich G."/>
            <person name="Yen C E."/>
        </authorList>
    </citation>
    <scope>NUCLEOTIDE SEQUENCE [LARGE SCALE GENOMIC DNA]</scope>
</reference>
<organism evidence="1 2">
    <name type="scientific">Hermetia illucens</name>
    <name type="common">Black soldier fly</name>
    <dbReference type="NCBI Taxonomy" id="343691"/>
    <lineage>
        <taxon>Eukaryota</taxon>
        <taxon>Metazoa</taxon>
        <taxon>Ecdysozoa</taxon>
        <taxon>Arthropoda</taxon>
        <taxon>Hexapoda</taxon>
        <taxon>Insecta</taxon>
        <taxon>Pterygota</taxon>
        <taxon>Neoptera</taxon>
        <taxon>Endopterygota</taxon>
        <taxon>Diptera</taxon>
        <taxon>Brachycera</taxon>
        <taxon>Stratiomyomorpha</taxon>
        <taxon>Stratiomyidae</taxon>
        <taxon>Hermetiinae</taxon>
        <taxon>Hermetia</taxon>
    </lineage>
</organism>
<dbReference type="AlphaFoldDB" id="A0A7R8UFK4"/>
<protein>
    <submittedName>
        <fullName evidence="1">Uncharacterized protein</fullName>
    </submittedName>
</protein>
<accession>A0A7R8UFK4</accession>
<dbReference type="Proteomes" id="UP000594454">
    <property type="component" value="Chromosome 1"/>
</dbReference>
<name>A0A7R8UFK4_HERIL</name>
<keyword evidence="2" id="KW-1185">Reference proteome</keyword>
<gene>
    <name evidence="1" type="ORF">HERILL_LOCUS2859</name>
</gene>
<evidence type="ECO:0000313" key="2">
    <source>
        <dbReference type="Proteomes" id="UP000594454"/>
    </source>
</evidence>
<evidence type="ECO:0000313" key="1">
    <source>
        <dbReference type="EMBL" id="CAD7079654.1"/>
    </source>
</evidence>
<dbReference type="EMBL" id="LR899009">
    <property type="protein sequence ID" value="CAD7079654.1"/>
    <property type="molecule type" value="Genomic_DNA"/>
</dbReference>